<reference evidence="3 4" key="1">
    <citation type="submission" date="2019-04" db="EMBL/GenBank/DDBJ databases">
        <title>Lampropedia sp YIM MLB12 draf genome.</title>
        <authorList>
            <person name="Wang Y.-X."/>
        </authorList>
    </citation>
    <scope>NUCLEOTIDE SEQUENCE [LARGE SCALE GENOMIC DNA]</scope>
    <source>
        <strain evidence="3 4">YIM MLB12</strain>
    </source>
</reference>
<feature type="region of interest" description="Disordered" evidence="1">
    <location>
        <begin position="1"/>
        <end position="30"/>
    </location>
</feature>
<evidence type="ECO:0000313" key="4">
    <source>
        <dbReference type="Proteomes" id="UP000306236"/>
    </source>
</evidence>
<evidence type="ECO:0000256" key="1">
    <source>
        <dbReference type="SAM" id="MobiDB-lite"/>
    </source>
</evidence>
<name>A0A4S5BNB2_9BURK</name>
<dbReference type="Pfam" id="PF10546">
    <property type="entry name" value="P63C"/>
    <property type="match status" value="1"/>
</dbReference>
<accession>A0A4S5BNB2</accession>
<dbReference type="EMBL" id="SSWX01000015">
    <property type="protein sequence ID" value="THJ32385.1"/>
    <property type="molecule type" value="Genomic_DNA"/>
</dbReference>
<gene>
    <name evidence="3" type="ORF">E8K88_11825</name>
</gene>
<dbReference type="RefSeq" id="WP_136406883.1">
    <property type="nucleotide sequence ID" value="NZ_SSWX01000015.1"/>
</dbReference>
<protein>
    <recommendedName>
        <fullName evidence="2">Bacteriophage Mx8 p63 C-terminal domain-containing protein</fullName>
    </recommendedName>
</protein>
<organism evidence="3 4">
    <name type="scientific">Lampropedia aestuarii</name>
    <dbReference type="NCBI Taxonomy" id="2562762"/>
    <lineage>
        <taxon>Bacteria</taxon>
        <taxon>Pseudomonadati</taxon>
        <taxon>Pseudomonadota</taxon>
        <taxon>Betaproteobacteria</taxon>
        <taxon>Burkholderiales</taxon>
        <taxon>Comamonadaceae</taxon>
        <taxon>Lampropedia</taxon>
    </lineage>
</organism>
<proteinExistence type="predicted"/>
<feature type="domain" description="Bacteriophage Mx8 p63 C-terminal" evidence="2">
    <location>
        <begin position="197"/>
        <end position="287"/>
    </location>
</feature>
<dbReference type="Proteomes" id="UP000306236">
    <property type="component" value="Unassembled WGS sequence"/>
</dbReference>
<keyword evidence="4" id="KW-1185">Reference proteome</keyword>
<dbReference type="InterPro" id="IPR018874">
    <property type="entry name" value="Phage_Mx8_p63_C"/>
</dbReference>
<comment type="caution">
    <text evidence="3">The sequence shown here is derived from an EMBL/GenBank/DDBJ whole genome shotgun (WGS) entry which is preliminary data.</text>
</comment>
<dbReference type="OrthoDB" id="4762429at2"/>
<sequence>MSSSKSAGGKARAAALTPEQRSKSASNAAKAKVELKKLPMATHGSDNRPLILGDVQIPCYVLETGERVLSERGLTAALTISRGSTASGDSRLTVFAAHPAVSAASPTNLVETLKNPIKFKRPDAGRVNYGYPATVLADICEGVLAARANGTLPPNYENIANQCELLVRAFARVGIIALVDEVTGYQKDRARDALAKILEAYVAKELQPYVKTFDATYYEQLFRLRGLKFPPENPKFRPQYFGLLTNDIVYERLAPGLLEELKRQAAKDEKKSHLHRRLTQEVGHPKLREHLASVITAMKLSKDYKDFIDKLNILHPRFGDTIPLDLNEGDR</sequence>
<feature type="compositionally biased region" description="Low complexity" evidence="1">
    <location>
        <begin position="1"/>
        <end position="15"/>
    </location>
</feature>
<evidence type="ECO:0000259" key="2">
    <source>
        <dbReference type="Pfam" id="PF10546"/>
    </source>
</evidence>
<dbReference type="AlphaFoldDB" id="A0A4S5BNB2"/>
<evidence type="ECO:0000313" key="3">
    <source>
        <dbReference type="EMBL" id="THJ32385.1"/>
    </source>
</evidence>